<sequence>MLLQAHAVAEELSVERDHLLAELEFQQLGRREREEIFRIRFQQVWRDEEHSEKVEKAEAAVLVADKELHVDCYEKLLELAASDFCDFKNCISNLAAENIELKAKLKKVEVQAEHNENNDNAKELRAEVRKLKQAYKALKSEKDKEILALEREKKFVWNQFNTKEQEAKKLQKSLDELQVIAQKKDDEMVNVQVELINAKERMLILEDELQKMRSLVKDKEDRPDTNQKLKKSESSVLYEKSRTSEDTPEKREARTSRTRASEASQKRKRGSMSLGSRQCSTRPLQIKAAASPSPMLLPPGFTVPRLKTPTPKCDALA</sequence>
<dbReference type="AlphaFoldDB" id="A0AAQ3TGK7"/>
<gene>
    <name evidence="2" type="ORF">U9M48_021071</name>
</gene>
<accession>A0AAQ3TGK7</accession>
<feature type="region of interest" description="Disordered" evidence="1">
    <location>
        <begin position="216"/>
        <end position="317"/>
    </location>
</feature>
<feature type="compositionally biased region" description="Basic and acidic residues" evidence="1">
    <location>
        <begin position="216"/>
        <end position="255"/>
    </location>
</feature>
<organism evidence="2 3">
    <name type="scientific">Paspalum notatum var. saurae</name>
    <dbReference type="NCBI Taxonomy" id="547442"/>
    <lineage>
        <taxon>Eukaryota</taxon>
        <taxon>Viridiplantae</taxon>
        <taxon>Streptophyta</taxon>
        <taxon>Embryophyta</taxon>
        <taxon>Tracheophyta</taxon>
        <taxon>Spermatophyta</taxon>
        <taxon>Magnoliopsida</taxon>
        <taxon>Liliopsida</taxon>
        <taxon>Poales</taxon>
        <taxon>Poaceae</taxon>
        <taxon>PACMAD clade</taxon>
        <taxon>Panicoideae</taxon>
        <taxon>Andropogonodae</taxon>
        <taxon>Paspaleae</taxon>
        <taxon>Paspalinae</taxon>
        <taxon>Paspalum</taxon>
    </lineage>
</organism>
<dbReference type="PANTHER" id="PTHR35992">
    <property type="entry name" value="CYTOMATRIX PROTEIN-LIKE PROTEIN"/>
    <property type="match status" value="1"/>
</dbReference>
<feature type="compositionally biased region" description="Polar residues" evidence="1">
    <location>
        <begin position="273"/>
        <end position="283"/>
    </location>
</feature>
<proteinExistence type="predicted"/>
<evidence type="ECO:0000313" key="2">
    <source>
        <dbReference type="EMBL" id="WVZ72648.1"/>
    </source>
</evidence>
<reference evidence="2 3" key="1">
    <citation type="submission" date="2024-02" db="EMBL/GenBank/DDBJ databases">
        <title>High-quality chromosome-scale genome assembly of Pensacola bahiagrass (Paspalum notatum Flugge var. saurae).</title>
        <authorList>
            <person name="Vega J.M."/>
            <person name="Podio M."/>
            <person name="Orjuela J."/>
            <person name="Siena L.A."/>
            <person name="Pessino S.C."/>
            <person name="Combes M.C."/>
            <person name="Mariac C."/>
            <person name="Albertini E."/>
            <person name="Pupilli F."/>
            <person name="Ortiz J.P.A."/>
            <person name="Leblanc O."/>
        </authorList>
    </citation>
    <scope>NUCLEOTIDE SEQUENCE [LARGE SCALE GENOMIC DNA]</scope>
    <source>
        <strain evidence="2">R1</strain>
        <tissue evidence="2">Leaf</tissue>
    </source>
</reference>
<dbReference type="Proteomes" id="UP001341281">
    <property type="component" value="Chromosome 04"/>
</dbReference>
<evidence type="ECO:0000256" key="1">
    <source>
        <dbReference type="SAM" id="MobiDB-lite"/>
    </source>
</evidence>
<keyword evidence="3" id="KW-1185">Reference proteome</keyword>
<protein>
    <submittedName>
        <fullName evidence="2">Uncharacterized protein</fullName>
    </submittedName>
</protein>
<name>A0AAQ3TGK7_PASNO</name>
<dbReference type="EMBL" id="CP144748">
    <property type="protein sequence ID" value="WVZ72648.1"/>
    <property type="molecule type" value="Genomic_DNA"/>
</dbReference>
<dbReference type="PANTHER" id="PTHR35992:SF1">
    <property type="entry name" value="CYTOMATRIX PROTEIN-LIKE PROTEIN"/>
    <property type="match status" value="1"/>
</dbReference>
<evidence type="ECO:0000313" key="3">
    <source>
        <dbReference type="Proteomes" id="UP001341281"/>
    </source>
</evidence>